<dbReference type="EMBL" id="CP158568">
    <property type="protein sequence ID" value="XBY42821.1"/>
    <property type="molecule type" value="Genomic_DNA"/>
</dbReference>
<evidence type="ECO:0000256" key="1">
    <source>
        <dbReference type="ARBA" id="ARBA00004196"/>
    </source>
</evidence>
<dbReference type="GO" id="GO:0030246">
    <property type="term" value="F:carbohydrate binding"/>
    <property type="evidence" value="ECO:0007669"/>
    <property type="project" value="UniProtKB-ARBA"/>
</dbReference>
<dbReference type="PANTHER" id="PTHR46847">
    <property type="entry name" value="D-ALLOSE-BINDING PERIPLASMIC PROTEIN-RELATED"/>
    <property type="match status" value="1"/>
</dbReference>
<name>A0AAU7X401_9HYPH</name>
<evidence type="ECO:0000259" key="4">
    <source>
        <dbReference type="Pfam" id="PF13407"/>
    </source>
</evidence>
<comment type="subcellular location">
    <subcellularLocation>
        <location evidence="1">Cell envelope</location>
    </subcellularLocation>
</comment>
<sequence>MASRGRTNFENFTRNFLCLFDQIYPLSRDCRHGGWIMSGVSRRALLGAAVAAFAARPFRAARAAERPAVTFVNPGKTGEVFWDMVSATMRAAAAQLDIDLEILTAERDRIRMRDLGVAAASRATRPDYLIVVNEDLAATDIVIAAERHGVATLVVSNPLTPEQEAEVSRTGSASADPTSYRIGSLLPDHAGAGARMGAALVAAARRLGLADRDGRIHMLAIGGNDVTPASVQRLTGLRRALAGTPDVTLDRIVNAEWNGAQAEAITRGYLEWSRRAGTRPGAIWAANDPMALGALAALEETGRIGGKDCVVAGLNWSRLAIESIKTGRMVMTDGGHFFLGGFAIVMVRDHYDGSRAPAPSRIVQCAMAPLDAESVRRYEAAFPRDQFDNVDFNRFRRNDGAGSSYAFDVATVFSSLKSGGGL</sequence>
<dbReference type="Pfam" id="PF13407">
    <property type="entry name" value="Peripla_BP_4"/>
    <property type="match status" value="1"/>
</dbReference>
<dbReference type="CDD" id="cd06324">
    <property type="entry name" value="PBP1_ABC_sugar_binding-like"/>
    <property type="match status" value="1"/>
</dbReference>
<dbReference type="KEGG" id="mflg:ABS361_11875"/>
<evidence type="ECO:0000313" key="5">
    <source>
        <dbReference type="EMBL" id="XBY42821.1"/>
    </source>
</evidence>
<proteinExistence type="inferred from homology"/>
<keyword evidence="3" id="KW-0732">Signal</keyword>
<dbReference type="GO" id="GO:0030313">
    <property type="term" value="C:cell envelope"/>
    <property type="evidence" value="ECO:0007669"/>
    <property type="project" value="UniProtKB-SubCell"/>
</dbReference>
<comment type="similarity">
    <text evidence="2">Belongs to the bacterial solute-binding protein 2 family.</text>
</comment>
<reference evidence="5" key="1">
    <citation type="submission" date="2024-06" db="EMBL/GenBank/DDBJ databases">
        <title>Methylostella associata gen. nov., sp. nov., a novel Ancalomicrobiaceae-affiliated facultatively methylotrophic bacteria that feed on methanotrophs of the genus Methylococcus.</title>
        <authorList>
            <person name="Saltykova V."/>
            <person name="Danilova O.V."/>
            <person name="Oshkin I.Y."/>
            <person name="Belova S.E."/>
            <person name="Pimenov N.V."/>
            <person name="Dedysh S.N."/>
        </authorList>
    </citation>
    <scope>NUCLEOTIDE SEQUENCE</scope>
    <source>
        <strain evidence="5">S20</strain>
    </source>
</reference>
<organism evidence="5">
    <name type="scientific">Methyloraptor flagellatus</name>
    <dbReference type="NCBI Taxonomy" id="3162530"/>
    <lineage>
        <taxon>Bacteria</taxon>
        <taxon>Pseudomonadati</taxon>
        <taxon>Pseudomonadota</taxon>
        <taxon>Alphaproteobacteria</taxon>
        <taxon>Hyphomicrobiales</taxon>
        <taxon>Ancalomicrobiaceae</taxon>
        <taxon>Methyloraptor</taxon>
    </lineage>
</organism>
<feature type="domain" description="Periplasmic binding protein" evidence="4">
    <location>
        <begin position="70"/>
        <end position="334"/>
    </location>
</feature>
<dbReference type="InterPro" id="IPR028082">
    <property type="entry name" value="Peripla_BP_I"/>
</dbReference>
<accession>A0AAU7X401</accession>
<dbReference type="InterPro" id="IPR025997">
    <property type="entry name" value="SBP_2_dom"/>
</dbReference>
<evidence type="ECO:0000256" key="3">
    <source>
        <dbReference type="ARBA" id="ARBA00022729"/>
    </source>
</evidence>
<gene>
    <name evidence="5" type="ORF">ABS361_11875</name>
</gene>
<evidence type="ECO:0000256" key="2">
    <source>
        <dbReference type="ARBA" id="ARBA00007639"/>
    </source>
</evidence>
<dbReference type="Gene3D" id="3.40.50.2300">
    <property type="match status" value="2"/>
</dbReference>
<dbReference type="SUPFAM" id="SSF53822">
    <property type="entry name" value="Periplasmic binding protein-like I"/>
    <property type="match status" value="1"/>
</dbReference>
<dbReference type="AlphaFoldDB" id="A0AAU7X401"/>
<dbReference type="RefSeq" id="WP_407047921.1">
    <property type="nucleotide sequence ID" value="NZ_CP158568.1"/>
</dbReference>
<protein>
    <submittedName>
        <fullName evidence="5">ABC transporter substrate-binding protein</fullName>
    </submittedName>
</protein>
<dbReference type="PANTHER" id="PTHR46847:SF2">
    <property type="entry name" value="ABC TRANSPORTER SUGAR-BINDING PROTEIN"/>
    <property type="match status" value="1"/>
</dbReference>